<feature type="transmembrane region" description="Helical" evidence="1">
    <location>
        <begin position="217"/>
        <end position="236"/>
    </location>
</feature>
<sequence>MTFKKKKIFGKANAQTINTYNVQRHIIGRIVENEYKAKRTSFTRFSRLLAKHEIQKNLKSHSQSKKFSDNIMNKNMKNALEITSNYGELNKRIKNDLDSYKKGYKRRYSKKNILGKLECYCEKKVFDKFDDIIKLSENMKNDKKSLKKVILKKHCKGIIILTSILLIELINHIIFTGDCAIVSWCTKTHPSDNSQCSEKATIHASQDVFNAIGISNLLLVSIISITLISVVIYTLIKLVKYERLKMGRGKMNTKDYIKFCKEIFN</sequence>
<dbReference type="AlphaFoldDB" id="A0A0J9VQK6"/>
<keyword evidence="1" id="KW-1133">Transmembrane helix</keyword>
<name>A0A0J9VQK6_PLAVI</name>
<dbReference type="Proteomes" id="UP000053776">
    <property type="component" value="Unassembled WGS sequence"/>
</dbReference>
<feature type="transmembrane region" description="Helical" evidence="1">
    <location>
        <begin position="157"/>
        <end position="175"/>
    </location>
</feature>
<accession>A0A0J9VQK6</accession>
<proteinExistence type="predicted"/>
<dbReference type="OrthoDB" id="10469430at2759"/>
<dbReference type="Pfam" id="PF12420">
    <property type="entry name" value="DUF3671"/>
    <property type="match status" value="1"/>
</dbReference>
<reference evidence="2 3" key="1">
    <citation type="submission" date="2011-08" db="EMBL/GenBank/DDBJ databases">
        <title>The Genome Sequence of Plasmodium vivax Mauritania I.</title>
        <authorList>
            <consortium name="The Broad Institute Genome Sequencing Platform"/>
            <consortium name="The Broad Institute Genome Sequencing Center for Infectious Disease"/>
            <person name="Neafsey D."/>
            <person name="Carlton J."/>
            <person name="Barnwell J."/>
            <person name="Collins W."/>
            <person name="Escalante A."/>
            <person name="Mullikin J."/>
            <person name="Saul A."/>
            <person name="Guigo R."/>
            <person name="Camara F."/>
            <person name="Young S.K."/>
            <person name="Zeng Q."/>
            <person name="Gargeya S."/>
            <person name="Fitzgerald M."/>
            <person name="Haas B."/>
            <person name="Abouelleil A."/>
            <person name="Alvarado L."/>
            <person name="Arachchi H.M."/>
            <person name="Berlin A."/>
            <person name="Brown A."/>
            <person name="Chapman S.B."/>
            <person name="Chen Z."/>
            <person name="Dunbar C."/>
            <person name="Freedman E."/>
            <person name="Gearin G."/>
            <person name="Gellesch M."/>
            <person name="Goldberg J."/>
            <person name="Griggs A."/>
            <person name="Gujja S."/>
            <person name="Heiman D."/>
            <person name="Howarth C."/>
            <person name="Larson L."/>
            <person name="Lui A."/>
            <person name="MacDonald P.J.P."/>
            <person name="Montmayeur A."/>
            <person name="Murphy C."/>
            <person name="Neiman D."/>
            <person name="Pearson M."/>
            <person name="Priest M."/>
            <person name="Roberts A."/>
            <person name="Saif S."/>
            <person name="Shea T."/>
            <person name="Shenoy N."/>
            <person name="Sisk P."/>
            <person name="Stolte C."/>
            <person name="Sykes S."/>
            <person name="Wortman J."/>
            <person name="Nusbaum C."/>
            <person name="Birren B."/>
        </authorList>
    </citation>
    <scope>NUCLEOTIDE SEQUENCE [LARGE SCALE GENOMIC DNA]</scope>
    <source>
        <strain evidence="2 3">Mauritania I</strain>
    </source>
</reference>
<dbReference type="InterPro" id="IPR022139">
    <property type="entry name" value="Fam-L/Fam-M-like_plasmodium"/>
</dbReference>
<evidence type="ECO:0000313" key="3">
    <source>
        <dbReference type="Proteomes" id="UP000053776"/>
    </source>
</evidence>
<keyword evidence="1" id="KW-0812">Transmembrane</keyword>
<organism evidence="2 3">
    <name type="scientific">Plasmodium vivax Mauritania I</name>
    <dbReference type="NCBI Taxonomy" id="1035515"/>
    <lineage>
        <taxon>Eukaryota</taxon>
        <taxon>Sar</taxon>
        <taxon>Alveolata</taxon>
        <taxon>Apicomplexa</taxon>
        <taxon>Aconoidasida</taxon>
        <taxon>Haemosporida</taxon>
        <taxon>Plasmodiidae</taxon>
        <taxon>Plasmodium</taxon>
        <taxon>Plasmodium (Plasmodium)</taxon>
    </lineage>
</organism>
<gene>
    <name evidence="2" type="ORF">PVMG_05923</name>
</gene>
<evidence type="ECO:0008006" key="4">
    <source>
        <dbReference type="Google" id="ProtNLM"/>
    </source>
</evidence>
<protein>
    <recommendedName>
        <fullName evidence="4">Variable surface protein</fullName>
    </recommendedName>
</protein>
<evidence type="ECO:0000313" key="2">
    <source>
        <dbReference type="EMBL" id="KMZ89638.1"/>
    </source>
</evidence>
<dbReference type="EMBL" id="KQ235157">
    <property type="protein sequence ID" value="KMZ89638.1"/>
    <property type="molecule type" value="Genomic_DNA"/>
</dbReference>
<evidence type="ECO:0000256" key="1">
    <source>
        <dbReference type="SAM" id="Phobius"/>
    </source>
</evidence>
<keyword evidence="1" id="KW-0472">Membrane</keyword>